<dbReference type="Proteomes" id="UP000256601">
    <property type="component" value="Unassembled WGS sequence"/>
</dbReference>
<evidence type="ECO:0000256" key="1">
    <source>
        <dbReference type="ARBA" id="ARBA00004123"/>
    </source>
</evidence>
<comment type="subcellular location">
    <subcellularLocation>
        <location evidence="2">Chromosome</location>
        <location evidence="2">Centromere</location>
    </subcellularLocation>
    <subcellularLocation>
        <location evidence="1">Nucleus</location>
    </subcellularLocation>
</comment>
<dbReference type="GO" id="GO:0034080">
    <property type="term" value="P:CENP-A containing chromatin assembly"/>
    <property type="evidence" value="ECO:0007669"/>
    <property type="project" value="TreeGrafter"/>
</dbReference>
<organism evidence="7 9">
    <name type="scientific">Yarrowia lipolytica</name>
    <name type="common">Candida lipolytica</name>
    <dbReference type="NCBI Taxonomy" id="4952"/>
    <lineage>
        <taxon>Eukaryota</taxon>
        <taxon>Fungi</taxon>
        <taxon>Dikarya</taxon>
        <taxon>Ascomycota</taxon>
        <taxon>Saccharomycotina</taxon>
        <taxon>Dipodascomycetes</taxon>
        <taxon>Dipodascales</taxon>
        <taxon>Dipodascales incertae sedis</taxon>
        <taxon>Yarrowia</taxon>
    </lineage>
</organism>
<dbReference type="GO" id="GO:0005634">
    <property type="term" value="C:nucleus"/>
    <property type="evidence" value="ECO:0007669"/>
    <property type="project" value="UniProtKB-SubCell"/>
</dbReference>
<dbReference type="eggNOG" id="ENOG502QU9H">
    <property type="taxonomic scope" value="Eukaryota"/>
</dbReference>
<dbReference type="KEGG" id="yli:2910074"/>
<evidence type="ECO:0000256" key="2">
    <source>
        <dbReference type="ARBA" id="ARBA00004584"/>
    </source>
</evidence>
<keyword evidence="6" id="KW-0137">Centromere</keyword>
<dbReference type="EMBL" id="KZ859136">
    <property type="protein sequence ID" value="RDW22907.1"/>
    <property type="molecule type" value="Genomic_DNA"/>
</dbReference>
<dbReference type="GO" id="GO:0000939">
    <property type="term" value="C:inner kinetochore"/>
    <property type="evidence" value="ECO:0007669"/>
    <property type="project" value="TreeGrafter"/>
</dbReference>
<evidence type="ECO:0000313" key="8">
    <source>
        <dbReference type="EMBL" id="RDW22907.1"/>
    </source>
</evidence>
<evidence type="ECO:0000313" key="9">
    <source>
        <dbReference type="Proteomes" id="UP000182444"/>
    </source>
</evidence>
<proteinExistence type="inferred from homology"/>
<dbReference type="Proteomes" id="UP000182444">
    <property type="component" value="Chromosome 1C"/>
</dbReference>
<evidence type="ECO:0000313" key="7">
    <source>
        <dbReference type="EMBL" id="AOW03016.1"/>
    </source>
</evidence>
<dbReference type="RefSeq" id="XP_501945.1">
    <property type="nucleotide sequence ID" value="XM_501945.1"/>
</dbReference>
<dbReference type="OrthoDB" id="6347512at2759"/>
<dbReference type="VEuPathDB" id="FungiDB:YALI1_C24806g"/>
<keyword evidence="5" id="KW-0539">Nucleus</keyword>
<keyword evidence="4" id="KW-0158">Chromosome</keyword>
<evidence type="ECO:0000256" key="5">
    <source>
        <dbReference type="ARBA" id="ARBA00023242"/>
    </source>
</evidence>
<dbReference type="AlphaFoldDB" id="A0A1D8NBK8"/>
<dbReference type="Pfam" id="PF07778">
    <property type="entry name" value="CENP-I"/>
    <property type="match status" value="1"/>
</dbReference>
<evidence type="ECO:0000256" key="4">
    <source>
        <dbReference type="ARBA" id="ARBA00022454"/>
    </source>
</evidence>
<dbReference type="PANTHER" id="PTHR48208:SF2">
    <property type="entry name" value="CENTROMERE PROTEIN I"/>
    <property type="match status" value="1"/>
</dbReference>
<name>A0A1D8NBK8_YARLL</name>
<dbReference type="EMBL" id="CP017555">
    <property type="protein sequence ID" value="AOW03016.1"/>
    <property type="molecule type" value="Genomic_DNA"/>
</dbReference>
<evidence type="ECO:0000256" key="6">
    <source>
        <dbReference type="ARBA" id="ARBA00023328"/>
    </source>
</evidence>
<dbReference type="PANTHER" id="PTHR48208">
    <property type="entry name" value="CENTROMERE PROTEIN I"/>
    <property type="match status" value="1"/>
</dbReference>
<comment type="similarity">
    <text evidence="3">Belongs to the CENP-I/CTF3 family.</text>
</comment>
<dbReference type="GeneID" id="2910074"/>
<dbReference type="VEuPathDB" id="FungiDB:YALI0_C17501g"/>
<evidence type="ECO:0000313" key="10">
    <source>
        <dbReference type="Proteomes" id="UP000256601"/>
    </source>
</evidence>
<accession>A0A1D8NBK8</accession>
<reference evidence="7 9" key="1">
    <citation type="journal article" date="2016" name="PLoS ONE">
        <title>Sequence Assembly of Yarrowia lipolytica Strain W29/CLIB89 Shows Transposable Element Diversity.</title>
        <authorList>
            <person name="Magnan C."/>
            <person name="Yu J."/>
            <person name="Chang I."/>
            <person name="Jahn E."/>
            <person name="Kanomata Y."/>
            <person name="Wu J."/>
            <person name="Zeller M."/>
            <person name="Oakes M."/>
            <person name="Baldi P."/>
            <person name="Sandmeyer S."/>
        </authorList>
    </citation>
    <scope>NUCLEOTIDE SEQUENCE [LARGE SCALE GENOMIC DNA]</scope>
    <source>
        <strain evidence="7">CLIB89</strain>
        <strain evidence="9">CLIB89(W29)</strain>
    </source>
</reference>
<gene>
    <name evidence="8" type="ORF">B0I71DRAFT_136839</name>
    <name evidence="7" type="ORF">YALI1_C24806g</name>
</gene>
<dbReference type="CDD" id="cd22647">
    <property type="entry name" value="CTF3_NTD_HEAT"/>
    <property type="match status" value="1"/>
</dbReference>
<reference evidence="8 10" key="2">
    <citation type="submission" date="2018-07" db="EMBL/GenBank/DDBJ databases">
        <title>Draft Genome Assemblies for Five Robust Yarrowia lipolytica Strains Exhibiting High Lipid Production and Pentose Sugar Utilization and Sugar Alcohol Secretion from Undetoxified Lignocellulosic Biomass Hydrolysates.</title>
        <authorList>
            <consortium name="DOE Joint Genome Institute"/>
            <person name="Walker C."/>
            <person name="Ryu S."/>
            <person name="Na H."/>
            <person name="Zane M."/>
            <person name="LaButti K."/>
            <person name="Lipzen A."/>
            <person name="Haridas S."/>
            <person name="Barry K."/>
            <person name="Grigoriev I.V."/>
            <person name="Quarterman J."/>
            <person name="Slininger P."/>
            <person name="Dien B."/>
            <person name="Trinh C.T."/>
        </authorList>
    </citation>
    <scope>NUCLEOTIDE SEQUENCE [LARGE SCALE GENOMIC DNA]</scope>
    <source>
        <strain evidence="8 10">YB392</strain>
    </source>
</reference>
<sequence>MSLSDLLDSTDREICNAIIPTLTLEISNNGLSPEQIDSVVKKLVSPSCPGFLTNQLPSLLIPNKPVLSRTVIRISSNLGLSPSKPSLKTQIALMKWLCTVHPFLEDSQIINSLYTVLFNYLNYESLRPYLCSLLFISTTSESVQPWRYDTLLQIKNKNRDPRTSGYVDALLTLYSQFKPFLQAPNDMKWSESKHSTVSPDEKLLEKVIHVFGNTNKPILYQSTAQLREIVAAIDKPIPKQLPNVVGNSTLARVFHLKATQLDDQRLNRWLTQNMDEKKVLEYMQYTKTMPLAVVSCLVKHIKNSDTLPPTTWTLLAQLPLLNPITFRQAILEKLTNHPTELVECLTKLLNNWSTLHTEGPGRESCAREIHSTVSSLVYKVPVSATLSYYETAAYFTVKTTPTRPLIPSLSVTQYYTAQADPSVLSRLARVLFLLRDVSLSSESYKTAVTELSCALWSHRHLQLDSQFLESLSSLLRFPATIDTVFGLTMSSAMSHIAAVYLWSLEEEADIERRHEGPVTAQSLVDNEYRGGLKLTNQQYKQGLLDFAANKYGLKGLRDFFYVTMKSLKRVGEEQKAYKRQKL</sequence>
<dbReference type="GO" id="GO:0000070">
    <property type="term" value="P:mitotic sister chromatid segregation"/>
    <property type="evidence" value="ECO:0007669"/>
    <property type="project" value="TreeGrafter"/>
</dbReference>
<dbReference type="InterPro" id="IPR012485">
    <property type="entry name" value="CENP-I"/>
</dbReference>
<evidence type="ECO:0000256" key="3">
    <source>
        <dbReference type="ARBA" id="ARBA00005470"/>
    </source>
</evidence>
<protein>
    <submittedName>
        <fullName evidence="8">Mis6-domain-containing protein</fullName>
    </submittedName>
</protein>